<dbReference type="PATRIC" id="fig|318683.6.peg.3326"/>
<dbReference type="PANTHER" id="PTHR33678">
    <property type="entry name" value="BLL1576 PROTEIN"/>
    <property type="match status" value="1"/>
</dbReference>
<name>A0A149TLL9_9PROT</name>
<comment type="caution">
    <text evidence="3">The sequence shown here is derived from an EMBL/GenBank/DDBJ whole genome shotgun (WGS) entry which is preliminary data.</text>
</comment>
<feature type="domain" description="Transposase IS66 C-terminal" evidence="2">
    <location>
        <begin position="76"/>
        <end position="113"/>
    </location>
</feature>
<proteinExistence type="predicted"/>
<organism evidence="3 4">
    <name type="scientific">Gluconobacter albidus</name>
    <dbReference type="NCBI Taxonomy" id="318683"/>
    <lineage>
        <taxon>Bacteria</taxon>
        <taxon>Pseudomonadati</taxon>
        <taxon>Pseudomonadota</taxon>
        <taxon>Alphaproteobacteria</taxon>
        <taxon>Acetobacterales</taxon>
        <taxon>Acetobacteraceae</taxon>
        <taxon>Gluconobacter</taxon>
    </lineage>
</organism>
<protein>
    <submittedName>
        <fullName evidence="3">Uncharacterized protein</fullName>
    </submittedName>
</protein>
<dbReference type="EMBL" id="LHZR01000092">
    <property type="protein sequence ID" value="KXV49648.1"/>
    <property type="molecule type" value="Genomic_DNA"/>
</dbReference>
<dbReference type="AlphaFoldDB" id="A0A149TLL9"/>
<sequence length="115" mass="12821">MLSGKLPFLPTRSKLAEAIRYTLNRWDDLKRFIDDGRIDLDTNPVERAIRPVALGRKNALFAGSEGGADRWAIAASLIETAKLNGIEPFQWLRDTLETMVAGFPASRLGELLPVR</sequence>
<evidence type="ECO:0000313" key="4">
    <source>
        <dbReference type="Proteomes" id="UP000075636"/>
    </source>
</evidence>
<evidence type="ECO:0000259" key="1">
    <source>
        <dbReference type="Pfam" id="PF03050"/>
    </source>
</evidence>
<reference evidence="3 4" key="1">
    <citation type="submission" date="2015-06" db="EMBL/GenBank/DDBJ databases">
        <title>Improved classification and identification of acetic acid bacteria using matrix-assisted laser desorption/ionization time-of-flight mass spectrometry; Gluconobacter nephelii and Gluconobacter uchimurae are later heterotypic synonyms of Gluconobacter japonicus and Gluconobacter oxydans, respectively.</title>
        <authorList>
            <person name="Li L."/>
            <person name="Cleenwerck I."/>
            <person name="De Vuyst L."/>
            <person name="Vandamme P."/>
        </authorList>
    </citation>
    <scope>NUCLEOTIDE SEQUENCE [LARGE SCALE GENOMIC DNA]</scope>
    <source>
        <strain evidence="3 4">LMG 1768</strain>
    </source>
</reference>
<dbReference type="InterPro" id="IPR004291">
    <property type="entry name" value="Transposase_IS66_central"/>
</dbReference>
<dbReference type="Pfam" id="PF13817">
    <property type="entry name" value="DDE_Tnp_IS66_C"/>
    <property type="match status" value="1"/>
</dbReference>
<dbReference type="InterPro" id="IPR052344">
    <property type="entry name" value="Transposase-related"/>
</dbReference>
<evidence type="ECO:0000259" key="2">
    <source>
        <dbReference type="Pfam" id="PF13817"/>
    </source>
</evidence>
<dbReference type="Proteomes" id="UP000075636">
    <property type="component" value="Unassembled WGS sequence"/>
</dbReference>
<dbReference type="InterPro" id="IPR039552">
    <property type="entry name" value="IS66_C"/>
</dbReference>
<dbReference type="Pfam" id="PF03050">
    <property type="entry name" value="DDE_Tnp_IS66"/>
    <property type="match status" value="1"/>
</dbReference>
<dbReference type="PANTHER" id="PTHR33678:SF1">
    <property type="entry name" value="BLL1576 PROTEIN"/>
    <property type="match status" value="1"/>
</dbReference>
<evidence type="ECO:0000313" key="3">
    <source>
        <dbReference type="EMBL" id="KXV49648.1"/>
    </source>
</evidence>
<gene>
    <name evidence="3" type="ORF">AD945_03700</name>
</gene>
<accession>A0A149TLL9</accession>
<feature type="domain" description="Transposase IS66 central" evidence="1">
    <location>
        <begin position="10"/>
        <end position="69"/>
    </location>
</feature>